<organism evidence="3 4">
    <name type="scientific">Paenibacillus radicis</name>
    <name type="common">ex Gao et al. 2016</name>
    <dbReference type="NCBI Taxonomy" id="1737354"/>
    <lineage>
        <taxon>Bacteria</taxon>
        <taxon>Bacillati</taxon>
        <taxon>Bacillota</taxon>
        <taxon>Bacilli</taxon>
        <taxon>Bacillales</taxon>
        <taxon>Paenibacillaceae</taxon>
        <taxon>Paenibacillus</taxon>
    </lineage>
</organism>
<evidence type="ECO:0000313" key="4">
    <source>
        <dbReference type="Proteomes" id="UP000600247"/>
    </source>
</evidence>
<dbReference type="EMBL" id="BMHY01000005">
    <property type="protein sequence ID" value="GGG73957.1"/>
    <property type="molecule type" value="Genomic_DNA"/>
</dbReference>
<dbReference type="InterPro" id="IPR036812">
    <property type="entry name" value="NAD(P)_OxRdtase_dom_sf"/>
</dbReference>
<dbReference type="GO" id="GO:0005829">
    <property type="term" value="C:cytosol"/>
    <property type="evidence" value="ECO:0007669"/>
    <property type="project" value="TreeGrafter"/>
</dbReference>
<dbReference type="SUPFAM" id="SSF51430">
    <property type="entry name" value="NAD(P)-linked oxidoreductase"/>
    <property type="match status" value="1"/>
</dbReference>
<dbReference type="PANTHER" id="PTHR43364">
    <property type="entry name" value="NADH-SPECIFIC METHYLGLYOXAL REDUCTASE-RELATED"/>
    <property type="match status" value="1"/>
</dbReference>
<dbReference type="AlphaFoldDB" id="A0A917HCB8"/>
<evidence type="ECO:0000256" key="1">
    <source>
        <dbReference type="ARBA" id="ARBA00023002"/>
    </source>
</evidence>
<dbReference type="CDD" id="cd19084">
    <property type="entry name" value="AKR_AKR11B1-like"/>
    <property type="match status" value="1"/>
</dbReference>
<dbReference type="PANTHER" id="PTHR43364:SF4">
    <property type="entry name" value="NAD(P)-LINKED OXIDOREDUCTASE SUPERFAMILY PROTEIN"/>
    <property type="match status" value="1"/>
</dbReference>
<keyword evidence="1" id="KW-0560">Oxidoreductase</keyword>
<feature type="domain" description="NADP-dependent oxidoreductase" evidence="2">
    <location>
        <begin position="23"/>
        <end position="309"/>
    </location>
</feature>
<evidence type="ECO:0000259" key="2">
    <source>
        <dbReference type="Pfam" id="PF00248"/>
    </source>
</evidence>
<name>A0A917HCB8_9BACL</name>
<keyword evidence="4" id="KW-1185">Reference proteome</keyword>
<protein>
    <submittedName>
        <fullName evidence="3">General stress protein 69</fullName>
    </submittedName>
</protein>
<gene>
    <name evidence="3" type="primary">yhdN</name>
    <name evidence="3" type="ORF">GCM10010918_32520</name>
</gene>
<dbReference type="InterPro" id="IPR023210">
    <property type="entry name" value="NADP_OxRdtase_dom"/>
</dbReference>
<proteinExistence type="predicted"/>
<dbReference type="InterPro" id="IPR018170">
    <property type="entry name" value="Aldo/ket_reductase_CS"/>
</dbReference>
<dbReference type="Proteomes" id="UP000600247">
    <property type="component" value="Unassembled WGS sequence"/>
</dbReference>
<dbReference type="PRINTS" id="PR00069">
    <property type="entry name" value="ALDKETRDTASE"/>
</dbReference>
<dbReference type="GO" id="GO:0016491">
    <property type="term" value="F:oxidoreductase activity"/>
    <property type="evidence" value="ECO:0007669"/>
    <property type="project" value="UniProtKB-KW"/>
</dbReference>
<dbReference type="InterPro" id="IPR020471">
    <property type="entry name" value="AKR"/>
</dbReference>
<dbReference type="PROSITE" id="PS00062">
    <property type="entry name" value="ALDOKETO_REDUCTASE_2"/>
    <property type="match status" value="1"/>
</dbReference>
<dbReference type="InterPro" id="IPR050523">
    <property type="entry name" value="AKR_Detox_Biosynth"/>
</dbReference>
<reference evidence="3 4" key="1">
    <citation type="journal article" date="2014" name="Int. J. Syst. Evol. Microbiol.">
        <title>Complete genome sequence of Corynebacterium casei LMG S-19264T (=DSM 44701T), isolated from a smear-ripened cheese.</title>
        <authorList>
            <consortium name="US DOE Joint Genome Institute (JGI-PGF)"/>
            <person name="Walter F."/>
            <person name="Albersmeier A."/>
            <person name="Kalinowski J."/>
            <person name="Ruckert C."/>
        </authorList>
    </citation>
    <scope>NUCLEOTIDE SEQUENCE [LARGE SCALE GENOMIC DNA]</scope>
    <source>
        <strain evidence="3 4">CGMCC 1.15286</strain>
    </source>
</reference>
<comment type="caution">
    <text evidence="3">The sequence shown here is derived from an EMBL/GenBank/DDBJ whole genome shotgun (WGS) entry which is preliminary data.</text>
</comment>
<accession>A0A917HCB8</accession>
<dbReference type="Pfam" id="PF00248">
    <property type="entry name" value="Aldo_ket_red"/>
    <property type="match status" value="1"/>
</dbReference>
<sequence>MDVKQRTIGSSGMKASVIGLRAWAAGKSGWSETQEKEFIDVVGRAVELGVNFYDTAPTYSFGESERVLGKALKPVRDKVIVATKLGLVWNEQRELRIDLSRKSIFQEVEDSLRRLDTDYIDLYQVHWPDPKGGTPVEETFTALNDLVASGKIRHIGVSNFSVHQLVAAQTYAPIVSLQSPFNLFQRQVEYAELPYSEQRQVGFIPSSPLAQGQLTESFKANRSFINTEDHPPSNLKRDRYDDNGQKVELLSGIAWSIGKPISQLAINWLLHHKAIPTVLTGAKTIAQMEDNAAAAEWQLSEDDVKQVSRLFEPDSSYVI</sequence>
<evidence type="ECO:0000313" key="3">
    <source>
        <dbReference type="EMBL" id="GGG73957.1"/>
    </source>
</evidence>
<dbReference type="Gene3D" id="3.20.20.100">
    <property type="entry name" value="NADP-dependent oxidoreductase domain"/>
    <property type="match status" value="1"/>
</dbReference>
<dbReference type="RefSeq" id="WP_229692214.1">
    <property type="nucleotide sequence ID" value="NZ_BMHY01000005.1"/>
</dbReference>